<proteinExistence type="predicted"/>
<gene>
    <name evidence="2" type="ORF">NNL22_00355</name>
</gene>
<evidence type="ECO:0000313" key="3">
    <source>
        <dbReference type="Proteomes" id="UP001164472"/>
    </source>
</evidence>
<reference evidence="2" key="1">
    <citation type="submission" date="2022-07" db="EMBL/GenBank/DDBJ databases">
        <title>Alkalimarinus sp. nov., isolated from gut of a Alitta virens.</title>
        <authorList>
            <person name="Yang A.I."/>
            <person name="Shin N.-R."/>
        </authorList>
    </citation>
    <scope>NUCLEOTIDE SEQUENCE</scope>
    <source>
        <strain evidence="2">FA028</strain>
    </source>
</reference>
<sequence>MKPGYILKSWIGMDFIFPHWTLYGLFWVSLVLVPVPISFAHHSGPISYKTGLALGTYLIFIFCLVYMLAAFMGYKYTQTQGGGVKNYEHQRHKIVAAALPIGAATLYFTGYLITIPFGHAPNYTFTLKPSPQLEMELNHLLGEDTIEYTPFDYSLDEQEITYVTNGVDSMVFNMIERPRRNPETIAALSEEDLNYVTSLRKLSPFTFLIVKNECYLSANTHDFIPHTIEHPKFKTPIRISQDEHKRINVSVEGVFQFRHDSCREVPSYSQEYDPVKEIALEAYFKYPYTYKHIFKYRTEKRTTFTMTIARFDWFISNF</sequence>
<keyword evidence="1" id="KW-0812">Transmembrane</keyword>
<dbReference type="KEGG" id="asem:NNL22_00355"/>
<feature type="transmembrane region" description="Helical" evidence="1">
    <location>
        <begin position="20"/>
        <end position="40"/>
    </location>
</feature>
<name>A0A9E8HJ20_9ALTE</name>
<dbReference type="Proteomes" id="UP001164472">
    <property type="component" value="Chromosome"/>
</dbReference>
<keyword evidence="3" id="KW-1185">Reference proteome</keyword>
<feature type="transmembrane region" description="Helical" evidence="1">
    <location>
        <begin position="94"/>
        <end position="113"/>
    </location>
</feature>
<feature type="transmembrane region" description="Helical" evidence="1">
    <location>
        <begin position="52"/>
        <end position="74"/>
    </location>
</feature>
<accession>A0A9E8HJ20</accession>
<evidence type="ECO:0000313" key="2">
    <source>
        <dbReference type="EMBL" id="UZW75092.1"/>
    </source>
</evidence>
<dbReference type="EMBL" id="CP101527">
    <property type="protein sequence ID" value="UZW75092.1"/>
    <property type="molecule type" value="Genomic_DNA"/>
</dbReference>
<evidence type="ECO:0000256" key="1">
    <source>
        <dbReference type="SAM" id="Phobius"/>
    </source>
</evidence>
<organism evidence="2 3">
    <name type="scientific">Alkalimarinus sediminis</name>
    <dbReference type="NCBI Taxonomy" id="1632866"/>
    <lineage>
        <taxon>Bacteria</taxon>
        <taxon>Pseudomonadati</taxon>
        <taxon>Pseudomonadota</taxon>
        <taxon>Gammaproteobacteria</taxon>
        <taxon>Alteromonadales</taxon>
        <taxon>Alteromonadaceae</taxon>
        <taxon>Alkalimarinus</taxon>
    </lineage>
</organism>
<dbReference type="RefSeq" id="WP_267267807.1">
    <property type="nucleotide sequence ID" value="NZ_CP101527.1"/>
</dbReference>
<dbReference type="AlphaFoldDB" id="A0A9E8HJ20"/>
<protein>
    <submittedName>
        <fullName evidence="2">Uncharacterized protein</fullName>
    </submittedName>
</protein>
<keyword evidence="1" id="KW-0472">Membrane</keyword>
<keyword evidence="1" id="KW-1133">Transmembrane helix</keyword>